<protein>
    <recommendedName>
        <fullName evidence="1">Thioredoxin domain-containing protein</fullName>
    </recommendedName>
</protein>
<evidence type="ECO:0000313" key="3">
    <source>
        <dbReference type="Proteomes" id="UP001156690"/>
    </source>
</evidence>
<dbReference type="InterPro" id="IPR013766">
    <property type="entry name" value="Thioredoxin_domain"/>
</dbReference>
<dbReference type="Proteomes" id="UP001156690">
    <property type="component" value="Unassembled WGS sequence"/>
</dbReference>
<dbReference type="Gene3D" id="3.40.30.10">
    <property type="entry name" value="Glutaredoxin"/>
    <property type="match status" value="1"/>
</dbReference>
<dbReference type="InterPro" id="IPR000866">
    <property type="entry name" value="AhpC/TSA"/>
</dbReference>
<organism evidence="2 3">
    <name type="scientific">Vibrio penaeicida</name>
    <dbReference type="NCBI Taxonomy" id="104609"/>
    <lineage>
        <taxon>Bacteria</taxon>
        <taxon>Pseudomonadati</taxon>
        <taxon>Pseudomonadota</taxon>
        <taxon>Gammaproteobacteria</taxon>
        <taxon>Vibrionales</taxon>
        <taxon>Vibrionaceae</taxon>
        <taxon>Vibrio</taxon>
    </lineage>
</organism>
<accession>A0AAV5P2G1</accession>
<feature type="domain" description="Thioredoxin" evidence="1">
    <location>
        <begin position="1"/>
        <end position="162"/>
    </location>
</feature>
<dbReference type="RefSeq" id="WP_101111754.1">
    <property type="nucleotide sequence ID" value="NZ_AP025145.1"/>
</dbReference>
<dbReference type="PANTHER" id="PTHR42852">
    <property type="entry name" value="THIOL:DISULFIDE INTERCHANGE PROTEIN DSBE"/>
    <property type="match status" value="1"/>
</dbReference>
<dbReference type="PANTHER" id="PTHR42852:SF13">
    <property type="entry name" value="PROTEIN DIPZ"/>
    <property type="match status" value="1"/>
</dbReference>
<dbReference type="SUPFAM" id="SSF52833">
    <property type="entry name" value="Thioredoxin-like"/>
    <property type="match status" value="1"/>
</dbReference>
<dbReference type="PROSITE" id="PS51352">
    <property type="entry name" value="THIOREDOXIN_2"/>
    <property type="match status" value="1"/>
</dbReference>
<keyword evidence="3" id="KW-1185">Reference proteome</keyword>
<dbReference type="InterPro" id="IPR050553">
    <property type="entry name" value="Thioredoxin_ResA/DsbE_sf"/>
</dbReference>
<evidence type="ECO:0000259" key="1">
    <source>
        <dbReference type="PROSITE" id="PS51352"/>
    </source>
</evidence>
<dbReference type="AlphaFoldDB" id="A0AAV5P2G1"/>
<comment type="caution">
    <text evidence="2">The sequence shown here is derived from an EMBL/GenBank/DDBJ whole genome shotgun (WGS) entry which is preliminary data.</text>
</comment>
<sequence length="181" mass="20029">MKSLPLAPELKTAGWLNSDIPIELRDLRGKVVVLHTFQMLCPGCVSHGLPQASKIHQFFKDDDVQVIGLHTVFEHHQGMQLESLKAFVHEYRLTFPIGIDAPSGGDIPLTMAEYGLPGTPTLVLIDKSGQIRFTHHGIIEDMMVGKMITSLLHEQYIDADHSLSGDKNKGLSCDEEKCSTN</sequence>
<reference evidence="3" key="1">
    <citation type="journal article" date="2019" name="Int. J. Syst. Evol. Microbiol.">
        <title>The Global Catalogue of Microorganisms (GCM) 10K type strain sequencing project: providing services to taxonomists for standard genome sequencing and annotation.</title>
        <authorList>
            <consortium name="The Broad Institute Genomics Platform"/>
            <consortium name="The Broad Institute Genome Sequencing Center for Infectious Disease"/>
            <person name="Wu L."/>
            <person name="Ma J."/>
        </authorList>
    </citation>
    <scope>NUCLEOTIDE SEQUENCE [LARGE SCALE GENOMIC DNA]</scope>
    <source>
        <strain evidence="3">NBRC 15640</strain>
    </source>
</reference>
<dbReference type="InterPro" id="IPR036249">
    <property type="entry name" value="Thioredoxin-like_sf"/>
</dbReference>
<name>A0AAV5P2G1_9VIBR</name>
<dbReference type="EMBL" id="BSNX01000075">
    <property type="protein sequence ID" value="GLQ76082.1"/>
    <property type="molecule type" value="Genomic_DNA"/>
</dbReference>
<proteinExistence type="predicted"/>
<dbReference type="Pfam" id="PF00578">
    <property type="entry name" value="AhpC-TSA"/>
    <property type="match status" value="1"/>
</dbReference>
<dbReference type="GO" id="GO:0016491">
    <property type="term" value="F:oxidoreductase activity"/>
    <property type="evidence" value="ECO:0007669"/>
    <property type="project" value="InterPro"/>
</dbReference>
<evidence type="ECO:0000313" key="2">
    <source>
        <dbReference type="EMBL" id="GLQ76082.1"/>
    </source>
</evidence>
<gene>
    <name evidence="2" type="ORF">GCM10007932_54450</name>
</gene>
<dbReference type="GO" id="GO:0016209">
    <property type="term" value="F:antioxidant activity"/>
    <property type="evidence" value="ECO:0007669"/>
    <property type="project" value="InterPro"/>
</dbReference>